<sequence length="509" mass="56992">MGLLIQDSVAIAIGILTCLAIARRTSTHKGRLPPGPTPIPFLGNVFDIKAAAPWVSYAEMRETYGDIVYTKLLNMDMIVLNSEEVANELLEGRSRIYSDRPYIATIDLFGWEWTTSLARYGAMFNTHRRLYHQVFRSEAALTYRPKQLQKAYEMLPSIHHDPESYAGHFEAFAASVVMSVVYDYDITSHNDPILHAAKCALDLFTRVATPEKAALFGAFPFLMKLPSWVPGLGFKEAILSKKYVKDMLDMPYQYVIHSRANGTAQSSMVSDTLEKYHIVQETDNLGMVADIKASAATVYAGAVETTTSTLLVFTLAMMNNPDVQKRAQSEIDNVVCCDRLPNFNDLPALPYIGALVREVKRWHPVAPLGIPHSNMEDDFYSDYFIPKGATVMANIWAMSHDPKKYPEPESFCPDRFLNPDGTLNDDTLPWLFGYGRRRCPGRYIADASLWCAMSCILATFTIEKPVGQEPQIKWASGLSSYPMSFPCRFVPREARDAQGLTSLVQSSLA</sequence>
<evidence type="ECO:0000256" key="7">
    <source>
        <dbReference type="ARBA" id="ARBA00023004"/>
    </source>
</evidence>
<dbReference type="SUPFAM" id="SSF48264">
    <property type="entry name" value="Cytochrome P450"/>
    <property type="match status" value="1"/>
</dbReference>
<gene>
    <name evidence="11" type="ORF">K503DRAFT_769470</name>
</gene>
<evidence type="ECO:0000256" key="3">
    <source>
        <dbReference type="ARBA" id="ARBA00010617"/>
    </source>
</evidence>
<evidence type="ECO:0000256" key="2">
    <source>
        <dbReference type="ARBA" id="ARBA00005179"/>
    </source>
</evidence>
<dbReference type="GO" id="GO:0004497">
    <property type="term" value="F:monooxygenase activity"/>
    <property type="evidence" value="ECO:0007669"/>
    <property type="project" value="UniProtKB-KW"/>
</dbReference>
<dbReference type="InParanoid" id="A0A1B7N3U3"/>
<dbReference type="PRINTS" id="PR00385">
    <property type="entry name" value="P450"/>
</dbReference>
<dbReference type="InterPro" id="IPR002401">
    <property type="entry name" value="Cyt_P450_E_grp-I"/>
</dbReference>
<dbReference type="Pfam" id="PF00067">
    <property type="entry name" value="p450"/>
    <property type="match status" value="1"/>
</dbReference>
<dbReference type="InterPro" id="IPR001128">
    <property type="entry name" value="Cyt_P450"/>
</dbReference>
<evidence type="ECO:0000256" key="4">
    <source>
        <dbReference type="ARBA" id="ARBA00022617"/>
    </source>
</evidence>
<evidence type="ECO:0000256" key="6">
    <source>
        <dbReference type="ARBA" id="ARBA00023002"/>
    </source>
</evidence>
<dbReference type="STRING" id="1314800.A0A1B7N3U3"/>
<dbReference type="InterPro" id="IPR036396">
    <property type="entry name" value="Cyt_P450_sf"/>
</dbReference>
<feature type="binding site" description="axial binding residue" evidence="9">
    <location>
        <position position="439"/>
    </location>
    <ligand>
        <name>heme</name>
        <dbReference type="ChEBI" id="CHEBI:30413"/>
    </ligand>
    <ligandPart>
        <name>Fe</name>
        <dbReference type="ChEBI" id="CHEBI:18248"/>
    </ligandPart>
</feature>
<keyword evidence="7 9" id="KW-0408">Iron</keyword>
<dbReference type="Proteomes" id="UP000092154">
    <property type="component" value="Unassembled WGS sequence"/>
</dbReference>
<comment type="cofactor">
    <cofactor evidence="1 9">
        <name>heme</name>
        <dbReference type="ChEBI" id="CHEBI:30413"/>
    </cofactor>
</comment>
<dbReference type="GO" id="GO:0020037">
    <property type="term" value="F:heme binding"/>
    <property type="evidence" value="ECO:0007669"/>
    <property type="project" value="InterPro"/>
</dbReference>
<dbReference type="AlphaFoldDB" id="A0A1B7N3U3"/>
<protein>
    <submittedName>
        <fullName evidence="11">Cytochrome P450</fullName>
    </submittedName>
</protein>
<reference evidence="11 12" key="1">
    <citation type="submission" date="2016-06" db="EMBL/GenBank/DDBJ databases">
        <title>Comparative genomics of the ectomycorrhizal sister species Rhizopogon vinicolor and Rhizopogon vesiculosus (Basidiomycota: Boletales) reveals a divergence of the mating type B locus.</title>
        <authorList>
            <consortium name="DOE Joint Genome Institute"/>
            <person name="Mujic A.B."/>
            <person name="Kuo A."/>
            <person name="Tritt A."/>
            <person name="Lipzen A."/>
            <person name="Chen C."/>
            <person name="Johnson J."/>
            <person name="Sharma A."/>
            <person name="Barry K."/>
            <person name="Grigoriev I.V."/>
            <person name="Spatafora J.W."/>
        </authorList>
    </citation>
    <scope>NUCLEOTIDE SEQUENCE [LARGE SCALE GENOMIC DNA]</scope>
    <source>
        <strain evidence="11 12">AM-OR11-026</strain>
    </source>
</reference>
<proteinExistence type="inferred from homology"/>
<accession>A0A1B7N3U3</accession>
<evidence type="ECO:0000256" key="1">
    <source>
        <dbReference type="ARBA" id="ARBA00001971"/>
    </source>
</evidence>
<dbReference type="CDD" id="cd11065">
    <property type="entry name" value="CYP64-like"/>
    <property type="match status" value="1"/>
</dbReference>
<evidence type="ECO:0000256" key="8">
    <source>
        <dbReference type="ARBA" id="ARBA00023033"/>
    </source>
</evidence>
<dbReference type="InterPro" id="IPR050364">
    <property type="entry name" value="Cytochrome_P450_fung"/>
</dbReference>
<keyword evidence="12" id="KW-1185">Reference proteome</keyword>
<comment type="similarity">
    <text evidence="3 10">Belongs to the cytochrome P450 family.</text>
</comment>
<dbReference type="PROSITE" id="PS00086">
    <property type="entry name" value="CYTOCHROME_P450"/>
    <property type="match status" value="1"/>
</dbReference>
<dbReference type="GO" id="GO:0005506">
    <property type="term" value="F:iron ion binding"/>
    <property type="evidence" value="ECO:0007669"/>
    <property type="project" value="InterPro"/>
</dbReference>
<name>A0A1B7N3U3_9AGAM</name>
<dbReference type="OrthoDB" id="2789670at2759"/>
<dbReference type="GO" id="GO:0016705">
    <property type="term" value="F:oxidoreductase activity, acting on paired donors, with incorporation or reduction of molecular oxygen"/>
    <property type="evidence" value="ECO:0007669"/>
    <property type="project" value="InterPro"/>
</dbReference>
<evidence type="ECO:0000313" key="12">
    <source>
        <dbReference type="Proteomes" id="UP000092154"/>
    </source>
</evidence>
<evidence type="ECO:0000256" key="10">
    <source>
        <dbReference type="RuleBase" id="RU000461"/>
    </source>
</evidence>
<keyword evidence="4 9" id="KW-0349">Heme</keyword>
<dbReference type="EMBL" id="KV448248">
    <property type="protein sequence ID" value="OAX39481.1"/>
    <property type="molecule type" value="Genomic_DNA"/>
</dbReference>
<dbReference type="PANTHER" id="PTHR46300">
    <property type="entry name" value="P450, PUTATIVE (EUROFUNG)-RELATED-RELATED"/>
    <property type="match status" value="1"/>
</dbReference>
<comment type="pathway">
    <text evidence="2">Secondary metabolite biosynthesis.</text>
</comment>
<dbReference type="PANTHER" id="PTHR46300:SF7">
    <property type="entry name" value="P450, PUTATIVE (EUROFUNG)-RELATED"/>
    <property type="match status" value="1"/>
</dbReference>
<dbReference type="Gene3D" id="1.10.630.10">
    <property type="entry name" value="Cytochrome P450"/>
    <property type="match status" value="1"/>
</dbReference>
<dbReference type="InterPro" id="IPR017972">
    <property type="entry name" value="Cyt_P450_CS"/>
</dbReference>
<evidence type="ECO:0000256" key="5">
    <source>
        <dbReference type="ARBA" id="ARBA00022723"/>
    </source>
</evidence>
<keyword evidence="8 10" id="KW-0503">Monooxygenase</keyword>
<evidence type="ECO:0000313" key="11">
    <source>
        <dbReference type="EMBL" id="OAX39481.1"/>
    </source>
</evidence>
<keyword evidence="5 9" id="KW-0479">Metal-binding</keyword>
<keyword evidence="6 10" id="KW-0560">Oxidoreductase</keyword>
<evidence type="ECO:0000256" key="9">
    <source>
        <dbReference type="PIRSR" id="PIRSR602401-1"/>
    </source>
</evidence>
<dbReference type="PRINTS" id="PR00463">
    <property type="entry name" value="EP450I"/>
</dbReference>
<organism evidence="11 12">
    <name type="scientific">Rhizopogon vinicolor AM-OR11-026</name>
    <dbReference type="NCBI Taxonomy" id="1314800"/>
    <lineage>
        <taxon>Eukaryota</taxon>
        <taxon>Fungi</taxon>
        <taxon>Dikarya</taxon>
        <taxon>Basidiomycota</taxon>
        <taxon>Agaricomycotina</taxon>
        <taxon>Agaricomycetes</taxon>
        <taxon>Agaricomycetidae</taxon>
        <taxon>Boletales</taxon>
        <taxon>Suillineae</taxon>
        <taxon>Rhizopogonaceae</taxon>
        <taxon>Rhizopogon</taxon>
    </lineage>
</organism>